<comment type="caution">
    <text evidence="4">The sequence shown here is derived from an EMBL/GenBank/DDBJ whole genome shotgun (WGS) entry which is preliminary data.</text>
</comment>
<feature type="compositionally biased region" description="Gly residues" evidence="1">
    <location>
        <begin position="636"/>
        <end position="656"/>
    </location>
</feature>
<feature type="region of interest" description="Disordered" evidence="1">
    <location>
        <begin position="633"/>
        <end position="662"/>
    </location>
</feature>
<evidence type="ECO:0008006" key="6">
    <source>
        <dbReference type="Google" id="ProtNLM"/>
    </source>
</evidence>
<organism evidence="4 5">
    <name type="scientific">Nocardioides soli</name>
    <dbReference type="NCBI Taxonomy" id="1036020"/>
    <lineage>
        <taxon>Bacteria</taxon>
        <taxon>Bacillati</taxon>
        <taxon>Actinomycetota</taxon>
        <taxon>Actinomycetes</taxon>
        <taxon>Propionibacteriales</taxon>
        <taxon>Nocardioidaceae</taxon>
        <taxon>Nocardioides</taxon>
    </lineage>
</organism>
<keyword evidence="3" id="KW-0732">Signal</keyword>
<dbReference type="Proteomes" id="UP000589626">
    <property type="component" value="Unassembled WGS sequence"/>
</dbReference>
<evidence type="ECO:0000313" key="4">
    <source>
        <dbReference type="EMBL" id="MBB3042925.1"/>
    </source>
</evidence>
<dbReference type="SUPFAM" id="SSF81296">
    <property type="entry name" value="E set domains"/>
    <property type="match status" value="1"/>
</dbReference>
<dbReference type="InterPro" id="IPR013783">
    <property type="entry name" value="Ig-like_fold"/>
</dbReference>
<dbReference type="GO" id="GO:0005509">
    <property type="term" value="F:calcium ion binding"/>
    <property type="evidence" value="ECO:0007669"/>
    <property type="project" value="InterPro"/>
</dbReference>
<feature type="signal peptide" evidence="3">
    <location>
        <begin position="1"/>
        <end position="29"/>
    </location>
</feature>
<reference evidence="4 5" key="1">
    <citation type="submission" date="2020-08" db="EMBL/GenBank/DDBJ databases">
        <title>Sequencing the genomes of 1000 actinobacteria strains.</title>
        <authorList>
            <person name="Klenk H.-P."/>
        </authorList>
    </citation>
    <scope>NUCLEOTIDE SEQUENCE [LARGE SCALE GENOMIC DNA]</scope>
    <source>
        <strain evidence="4 5">DSM 105498</strain>
    </source>
</reference>
<feature type="chain" id="PRO_5030832126" description="IPT/TIG domain-containing protein" evidence="3">
    <location>
        <begin position="30"/>
        <end position="694"/>
    </location>
</feature>
<proteinExistence type="predicted"/>
<sequence length="694" mass="65541">MRVVRSAAALTIAALGLGAGVARGMPAAAADDCTAGDWAGVVAAFQDATATETTVILCADITGTASLRLDPGEALVLDLNGHDLSVFGNDQAAVRVPAGAALTIRDTNRSPGTLAARSLSRGAGIGGDEHGATGTITIAGGVVTAAGGGAGIGSGVGGVGGTVTIAGGDVTAVGGGTSAGIGGSQGKDAGTVAIAGGVVTATGGTYGAGIGGGSGSTGGVVTITGGEVTATGTREGAGIGGGAAGSGGVVTISGGTVVARAVPDVATTVPPGIGGGIGGTPAVVAIGAPGAGVGSAVAEVTVSGGIDFDDTLQVHPNAILAIPADQGLTVPAGHTLRSAGSIHNAGTIENLGTIDNAGAITMPDATTALGGVVTGHAYRLDYPGGPSQFAYAPTVAAAGFALPAAPLGAWVDDEDRRLEEATLLSDRYGVATAGSSPVAIALTRTVASLSMSPQAGAAGDEVVIVGEGLSGATSVRFGAADRVTGTASDGGTRLRVTVPIPAPGEAGTTVPVTVTEAGVSATVAGGFSYASPPVDDASPPVPDAGEPPVLVTGRLPSARVGHDYATVLEVTGSPRPRVELADGSTLPEGLALEPDGTLAGRPTTAGAYDFTVTATNAVGTGEREYTIAVAASTTGESGGSGDSGGPGATGGPDGPGGPLPAAGGPARALPALAVLLIAAGVGLVACRRRDVRHG</sequence>
<dbReference type="SUPFAM" id="SSF49313">
    <property type="entry name" value="Cadherin-like"/>
    <property type="match status" value="1"/>
</dbReference>
<dbReference type="InterPro" id="IPR015919">
    <property type="entry name" value="Cadherin-like_sf"/>
</dbReference>
<evidence type="ECO:0000256" key="3">
    <source>
        <dbReference type="SAM" id="SignalP"/>
    </source>
</evidence>
<evidence type="ECO:0000256" key="1">
    <source>
        <dbReference type="SAM" id="MobiDB-lite"/>
    </source>
</evidence>
<feature type="transmembrane region" description="Helical" evidence="2">
    <location>
        <begin position="668"/>
        <end position="686"/>
    </location>
</feature>
<dbReference type="EMBL" id="JACHWR010000002">
    <property type="protein sequence ID" value="MBB3042925.1"/>
    <property type="molecule type" value="Genomic_DNA"/>
</dbReference>
<accession>A0A7W4VWD1</accession>
<dbReference type="GO" id="GO:0005975">
    <property type="term" value="P:carbohydrate metabolic process"/>
    <property type="evidence" value="ECO:0007669"/>
    <property type="project" value="UniProtKB-ARBA"/>
</dbReference>
<dbReference type="RefSeq" id="WP_183592835.1">
    <property type="nucleotide sequence ID" value="NZ_JACHWR010000002.1"/>
</dbReference>
<dbReference type="AlphaFoldDB" id="A0A7W4VWD1"/>
<protein>
    <recommendedName>
        <fullName evidence="6">IPT/TIG domain-containing protein</fullName>
    </recommendedName>
</protein>
<dbReference type="Pfam" id="PF18889">
    <property type="entry name" value="Beta_helix_3"/>
    <property type="match status" value="4"/>
</dbReference>
<keyword evidence="5" id="KW-1185">Reference proteome</keyword>
<dbReference type="GO" id="GO:0016020">
    <property type="term" value="C:membrane"/>
    <property type="evidence" value="ECO:0007669"/>
    <property type="project" value="InterPro"/>
</dbReference>
<keyword evidence="2" id="KW-0812">Transmembrane</keyword>
<dbReference type="InterPro" id="IPR014756">
    <property type="entry name" value="Ig_E-set"/>
</dbReference>
<keyword evidence="2" id="KW-1133">Transmembrane helix</keyword>
<evidence type="ECO:0000313" key="5">
    <source>
        <dbReference type="Proteomes" id="UP000589626"/>
    </source>
</evidence>
<dbReference type="CDD" id="cd00102">
    <property type="entry name" value="IPT"/>
    <property type="match status" value="1"/>
</dbReference>
<gene>
    <name evidence="4" type="ORF">FHU40_002743</name>
</gene>
<dbReference type="Gene3D" id="2.60.40.10">
    <property type="entry name" value="Immunoglobulins"/>
    <property type="match status" value="2"/>
</dbReference>
<name>A0A7W4VWD1_9ACTN</name>
<keyword evidence="2" id="KW-0472">Membrane</keyword>
<evidence type="ECO:0000256" key="2">
    <source>
        <dbReference type="SAM" id="Phobius"/>
    </source>
</evidence>